<comment type="subunit">
    <text evidence="6">The basal body constitutes a major portion of the flagellar organelle and consists of a number of rings mounted on a central rod.</text>
</comment>
<dbReference type="STRING" id="1122184.SAMN02745176_02254"/>
<keyword evidence="8" id="KW-0966">Cell projection</keyword>
<comment type="subcellular location">
    <subcellularLocation>
        <location evidence="1 6">Bacterial flagellum basal body</location>
    </subcellularLocation>
</comment>
<protein>
    <recommendedName>
        <fullName evidence="3 6">Flagellar basal body rod protein FlgB</fullName>
    </recommendedName>
</protein>
<accession>A0A1M6G6S2</accession>
<gene>
    <name evidence="8" type="ORF">SAMN02745176_02254</name>
</gene>
<evidence type="ECO:0000256" key="1">
    <source>
        <dbReference type="ARBA" id="ARBA00004117"/>
    </source>
</evidence>
<evidence type="ECO:0000256" key="3">
    <source>
        <dbReference type="ARBA" id="ARBA00014376"/>
    </source>
</evidence>
<dbReference type="InterPro" id="IPR019776">
    <property type="entry name" value="Flagellar_basal_body_rod_CS"/>
</dbReference>
<evidence type="ECO:0000313" key="9">
    <source>
        <dbReference type="Proteomes" id="UP000184442"/>
    </source>
</evidence>
<keyword evidence="4 6" id="KW-0975">Bacterial flagellum</keyword>
<dbReference type="AlphaFoldDB" id="A0A1M6G6S2"/>
<evidence type="ECO:0000256" key="5">
    <source>
        <dbReference type="ARBA" id="ARBA00024934"/>
    </source>
</evidence>
<evidence type="ECO:0000256" key="2">
    <source>
        <dbReference type="ARBA" id="ARBA00009677"/>
    </source>
</evidence>
<evidence type="ECO:0000313" key="8">
    <source>
        <dbReference type="EMBL" id="SHJ05487.1"/>
    </source>
</evidence>
<dbReference type="RefSeq" id="WP_073026297.1">
    <property type="nucleotide sequence ID" value="NZ_FQZS01000014.1"/>
</dbReference>
<keyword evidence="8" id="KW-0282">Flagellum</keyword>
<feature type="domain" description="Flagellar basal body rod protein N-terminal" evidence="7">
    <location>
        <begin position="23"/>
        <end position="39"/>
    </location>
</feature>
<comment type="function">
    <text evidence="5 6">Structural component of flagellum, the bacterial motility apparatus. Part of the rod structure of flagellar basal body.</text>
</comment>
<dbReference type="PIRSF" id="PIRSF002889">
    <property type="entry name" value="Rod_FlgB"/>
    <property type="match status" value="1"/>
</dbReference>
<reference evidence="8 9" key="1">
    <citation type="submission" date="2016-11" db="EMBL/GenBank/DDBJ databases">
        <authorList>
            <person name="Jaros S."/>
            <person name="Januszkiewicz K."/>
            <person name="Wedrychowicz H."/>
        </authorList>
    </citation>
    <scope>NUCLEOTIDE SEQUENCE [LARGE SCALE GENOMIC DNA]</scope>
    <source>
        <strain evidence="8 9">DSM 19022</strain>
    </source>
</reference>
<keyword evidence="9" id="KW-1185">Reference proteome</keyword>
<dbReference type="GO" id="GO:0030694">
    <property type="term" value="C:bacterial-type flagellum basal body, rod"/>
    <property type="evidence" value="ECO:0007669"/>
    <property type="project" value="InterPro"/>
</dbReference>
<dbReference type="InterPro" id="IPR006300">
    <property type="entry name" value="FlgB"/>
</dbReference>
<dbReference type="InterPro" id="IPR001444">
    <property type="entry name" value="Flag_bb_rod_N"/>
</dbReference>
<proteinExistence type="inferred from homology"/>
<evidence type="ECO:0000259" key="7">
    <source>
        <dbReference type="Pfam" id="PF00460"/>
    </source>
</evidence>
<name>A0A1M6G6S2_9FIRM</name>
<organism evidence="8 9">
    <name type="scientific">Lutispora thermophila DSM 19022</name>
    <dbReference type="NCBI Taxonomy" id="1122184"/>
    <lineage>
        <taxon>Bacteria</taxon>
        <taxon>Bacillati</taxon>
        <taxon>Bacillota</taxon>
        <taxon>Clostridia</taxon>
        <taxon>Lutisporales</taxon>
        <taxon>Lutisporaceae</taxon>
        <taxon>Lutispora</taxon>
    </lineage>
</organism>
<comment type="similarity">
    <text evidence="2 6">Belongs to the flagella basal body rod proteins family.</text>
</comment>
<sequence>MINRISDQTGLLERALDACWVKNEAISNNIANAETPGYKKFRVYFEASVNKFNTGSIHKSPNFLPIGKDRTMSKDIKVTRDYSTSMRADGNNVDVDEENAELAKNSIQYNILANQLIGQLSIIKKAINEGR</sequence>
<dbReference type="PROSITE" id="PS00588">
    <property type="entry name" value="FLAGELLA_BB_ROD"/>
    <property type="match status" value="1"/>
</dbReference>
<keyword evidence="8" id="KW-0969">Cilium</keyword>
<dbReference type="NCBIfam" id="TIGR01396">
    <property type="entry name" value="FlgB"/>
    <property type="match status" value="1"/>
</dbReference>
<evidence type="ECO:0000256" key="4">
    <source>
        <dbReference type="ARBA" id="ARBA00023143"/>
    </source>
</evidence>
<evidence type="ECO:0000256" key="6">
    <source>
        <dbReference type="PIRNR" id="PIRNR002889"/>
    </source>
</evidence>
<dbReference type="EMBL" id="FQZS01000014">
    <property type="protein sequence ID" value="SHJ05487.1"/>
    <property type="molecule type" value="Genomic_DNA"/>
</dbReference>
<dbReference type="Proteomes" id="UP000184442">
    <property type="component" value="Unassembled WGS sequence"/>
</dbReference>
<dbReference type="Pfam" id="PF00460">
    <property type="entry name" value="Flg_bb_rod"/>
    <property type="match status" value="1"/>
</dbReference>
<dbReference type="GO" id="GO:0071973">
    <property type="term" value="P:bacterial-type flagellum-dependent cell motility"/>
    <property type="evidence" value="ECO:0007669"/>
    <property type="project" value="InterPro"/>
</dbReference>